<feature type="region of interest" description="Disordered" evidence="7">
    <location>
        <begin position="310"/>
        <end position="331"/>
    </location>
</feature>
<evidence type="ECO:0000256" key="1">
    <source>
        <dbReference type="ARBA" id="ARBA00004561"/>
    </source>
</evidence>
<gene>
    <name evidence="10" type="ORF">EYC87_11410</name>
</gene>
<feature type="chain" id="PRO_5047411941" description="PilY1 beta-propeller domain-containing protein" evidence="8">
    <location>
        <begin position="28"/>
        <end position="1306"/>
    </location>
</feature>
<keyword evidence="11" id="KW-1185">Reference proteome</keyword>
<comment type="caution">
    <text evidence="10">The sequence shown here is derived from an EMBL/GenBank/DDBJ whole genome shotgun (WGS) entry which is preliminary data.</text>
</comment>
<dbReference type="Pfam" id="PF05567">
    <property type="entry name" value="T4P_PilY1"/>
    <property type="match status" value="1"/>
</dbReference>
<evidence type="ECO:0000259" key="9">
    <source>
        <dbReference type="Pfam" id="PF05567"/>
    </source>
</evidence>
<dbReference type="Proteomes" id="UP001143307">
    <property type="component" value="Unassembled WGS sequence"/>
</dbReference>
<feature type="signal peptide" evidence="8">
    <location>
        <begin position="1"/>
        <end position="27"/>
    </location>
</feature>
<dbReference type="EMBL" id="SHNP01000004">
    <property type="protein sequence ID" value="MCX2974190.1"/>
    <property type="molecule type" value="Genomic_DNA"/>
</dbReference>
<accession>A0ABT3SW87</accession>
<dbReference type="InterPro" id="IPR036465">
    <property type="entry name" value="vWFA_dom_sf"/>
</dbReference>
<keyword evidence="8" id="KW-0732">Signal</keyword>
<dbReference type="SUPFAM" id="SSF53300">
    <property type="entry name" value="vWA-like"/>
    <property type="match status" value="1"/>
</dbReference>
<keyword evidence="6" id="KW-0281">Fimbrium</keyword>
<feature type="domain" description="PilY1 beta-propeller" evidence="9">
    <location>
        <begin position="810"/>
        <end position="1043"/>
    </location>
</feature>
<evidence type="ECO:0000256" key="8">
    <source>
        <dbReference type="SAM" id="SignalP"/>
    </source>
</evidence>
<comment type="subcellular location">
    <subcellularLocation>
        <location evidence="1">Fimbrium</location>
    </subcellularLocation>
</comment>
<reference evidence="10" key="1">
    <citation type="submission" date="2019-02" db="EMBL/GenBank/DDBJ databases">
        <authorList>
            <person name="Li S.-H."/>
        </authorList>
    </citation>
    <scope>NUCLEOTIDE SEQUENCE</scope>
    <source>
        <strain evidence="10">IMCC8485</strain>
    </source>
</reference>
<name>A0ABT3SW87_9GAMM</name>
<proteinExistence type="inferred from homology"/>
<keyword evidence="3" id="KW-1029">Fimbrium biogenesis</keyword>
<comment type="similarity">
    <text evidence="2">Belongs to the PilY1 family.</text>
</comment>
<keyword evidence="4" id="KW-0479">Metal-binding</keyword>
<evidence type="ECO:0000256" key="6">
    <source>
        <dbReference type="ARBA" id="ARBA00023263"/>
    </source>
</evidence>
<keyword evidence="5" id="KW-0106">Calcium</keyword>
<dbReference type="InterPro" id="IPR011047">
    <property type="entry name" value="Quinoprotein_ADH-like_sf"/>
</dbReference>
<dbReference type="SUPFAM" id="SSF50998">
    <property type="entry name" value="Quinoprotein alcohol dehydrogenase-like"/>
    <property type="match status" value="1"/>
</dbReference>
<protein>
    <recommendedName>
        <fullName evidence="9">PilY1 beta-propeller domain-containing protein</fullName>
    </recommendedName>
</protein>
<evidence type="ECO:0000256" key="2">
    <source>
        <dbReference type="ARBA" id="ARBA00008387"/>
    </source>
</evidence>
<dbReference type="RefSeq" id="WP_279252994.1">
    <property type="nucleotide sequence ID" value="NZ_SHNP01000004.1"/>
</dbReference>
<evidence type="ECO:0000313" key="10">
    <source>
        <dbReference type="EMBL" id="MCX2974190.1"/>
    </source>
</evidence>
<evidence type="ECO:0000313" key="11">
    <source>
        <dbReference type="Proteomes" id="UP001143307"/>
    </source>
</evidence>
<evidence type="ECO:0000256" key="3">
    <source>
        <dbReference type="ARBA" id="ARBA00022558"/>
    </source>
</evidence>
<sequence>MVKRILCVFKAPGLLALLAVFTGFVLADDTEIYQADYSASTGARPKVLIVFDDSGSMRNEIDQQRPPYDPNATYDTSVSADRIYWSTNGSVPGTGSNDYFSASKNRCASSFSSLSDAGRFTPERARRWVNSTIQQGQCTTACPAGETYQNPPGPNNAGCYQQVTNETPAPKLVFVESTNRANCNQSSSNSLTWVRIKPSNEKGCYDTVTTLDPISGWVYRQNDSGNNCPSGMNRLIVNPAGSGNNDRYDACFELLEEPVTTVTTEWQFSGPRVEICEPDTPVPGNWAALSNTVHTPDHVECLDDVNSLNAGNGSGEGDGYPQSNAMDGNEYGGSVDGDISWGNTAYTFYTSHYMNWWHDDSLVTPRPKIDIAADVITTIIDTNTSVDFGLLEFNYREGGRVTQRIIQNMTATNRTNLINLVDALEPAGWTPLCESTYEAYRYLAGESPVYSGSASGGLSRGWRYDIAASDSAAMSGGNYVSPNTDCAYTYIIIMTDGLPGRDGGANDAIETLTQKGCDMYDSEEGSSKNCMPQLAEYMATNDLDGDTTNGSQFGITYTIGFATDQQLLQDTAEKGKGEYYTADSAAELTEAFQGAIVSILSRDTTFTSPAVAVDTFTRTQSRDEVFYAMFKPRESIDWAGNIKKLRLEVVNGTASLVDANGNAAIDADTGDIKPTAVTFWGSSQDGGSVGEGGVGALLAARDPNSRSLYINTGESGALEVMNTTNIDAAAMGTGSDGALYSLFGASNQAAFVKQVAWAQGYDAYNTEGDANTDNTGNSRSWVLGDILHSQPLVVNYGATGGGYTAENPDMRLLVGSNSGFVHMFKSSDGQEAWGFFPKELASILPLRRRDAMSSEHVYGMDLTPVAYTLDANADGTIKSADGDKVWAFFGMRRGGNSYYALDITSPNTPSFMWRIGQDVSGFSELGQTWSEPVVTRIPGYKDDEGIPKPVLIFGAGYDTNKDGSGVGTIDSQGRGIFIVDAQTGALVWSLTPAANDAKNMSAPGLLHAVPGDVTVLDSNADELTDRIYFGDTGGNVWRIDLPGNALPSSSQDSWFITKLGDFNGGLNPTDRRFFNAPDVVRIRFNGQASDAVVIGSGDRTNPNATDVDNSLYMIRDQKTVPYNTEAPTTSECSDPDVLDFRCDLPLYESDLHDITENLLSNGTETEKTNAQEALKTSHGWRMDLANGGEKSLAKTLTLNGRIYATTFTPSSLLDDINVCEPQAGTGLLYVIDMYDGDRGIINLGGIIPDTLSVHFGEDGKIRALLPPGTPAASLDNPRDVDCSGGVCDVFESLRRPYGNYWFQEAY</sequence>
<dbReference type="Gene3D" id="3.40.50.410">
    <property type="entry name" value="von Willebrand factor, type A domain"/>
    <property type="match status" value="1"/>
</dbReference>
<dbReference type="InterPro" id="IPR008707">
    <property type="entry name" value="B-propeller_PilY1"/>
</dbReference>
<evidence type="ECO:0000256" key="4">
    <source>
        <dbReference type="ARBA" id="ARBA00022723"/>
    </source>
</evidence>
<organism evidence="10 11">
    <name type="scientific">Candidatus Seongchinamella marina</name>
    <dbReference type="NCBI Taxonomy" id="2518990"/>
    <lineage>
        <taxon>Bacteria</taxon>
        <taxon>Pseudomonadati</taxon>
        <taxon>Pseudomonadota</taxon>
        <taxon>Gammaproteobacteria</taxon>
        <taxon>Cellvibrionales</taxon>
        <taxon>Halieaceae</taxon>
        <taxon>Seongchinamella</taxon>
    </lineage>
</organism>
<evidence type="ECO:0000256" key="7">
    <source>
        <dbReference type="SAM" id="MobiDB-lite"/>
    </source>
</evidence>
<evidence type="ECO:0000256" key="5">
    <source>
        <dbReference type="ARBA" id="ARBA00022837"/>
    </source>
</evidence>